<dbReference type="PANTHER" id="PTHR42756:SF1">
    <property type="entry name" value="TRANSCRIPTIONAL REPRESSOR OF EMRAB OPERON"/>
    <property type="match status" value="1"/>
</dbReference>
<feature type="domain" description="HTH marR-type" evidence="4">
    <location>
        <begin position="37"/>
        <end position="172"/>
    </location>
</feature>
<keyword evidence="1" id="KW-0805">Transcription regulation</keyword>
<organism evidence="5 6">
    <name type="scientific">Glaciihabitans tibetensis</name>
    <dbReference type="NCBI Taxonomy" id="1266600"/>
    <lineage>
        <taxon>Bacteria</taxon>
        <taxon>Bacillati</taxon>
        <taxon>Actinomycetota</taxon>
        <taxon>Actinomycetes</taxon>
        <taxon>Micrococcales</taxon>
        <taxon>Microbacteriaceae</taxon>
        <taxon>Glaciihabitans</taxon>
    </lineage>
</organism>
<dbReference type="Proteomes" id="UP000237983">
    <property type="component" value="Unassembled WGS sequence"/>
</dbReference>
<keyword evidence="2 5" id="KW-0238">DNA-binding</keyword>
<dbReference type="AlphaFoldDB" id="A0A2T0VK22"/>
<evidence type="ECO:0000313" key="5">
    <source>
        <dbReference type="EMBL" id="PRY70580.1"/>
    </source>
</evidence>
<dbReference type="PANTHER" id="PTHR42756">
    <property type="entry name" value="TRANSCRIPTIONAL REGULATOR, MARR"/>
    <property type="match status" value="1"/>
</dbReference>
<protein>
    <submittedName>
        <fullName evidence="5">DNA-binding MarR family transcriptional regulator</fullName>
    </submittedName>
</protein>
<dbReference type="Pfam" id="PF12802">
    <property type="entry name" value="MarR_2"/>
    <property type="match status" value="1"/>
</dbReference>
<keyword evidence="3" id="KW-0804">Transcription</keyword>
<dbReference type="EMBL" id="PVTL01000001">
    <property type="protein sequence ID" value="PRY70580.1"/>
    <property type="molecule type" value="Genomic_DNA"/>
</dbReference>
<sequence length="178" mass="19631">MPDPADLTDGAPTTSVDRVAAIQQEWHRERPELDVSPLGVIGRIHRLASALTPQLTEVYARHGLSEGDFDVLAALRRAGSPFERAPGTLARSTMVTTGGMTKRLDRLVAAGLITRRASTEDGRRRVVALTTEGKSLIDRAFDDHLENERRLLSMLEPQDVVQLEQLLGRWLSRVEGTS</sequence>
<evidence type="ECO:0000256" key="1">
    <source>
        <dbReference type="ARBA" id="ARBA00023015"/>
    </source>
</evidence>
<dbReference type="SMART" id="SM00347">
    <property type="entry name" value="HTH_MARR"/>
    <property type="match status" value="1"/>
</dbReference>
<dbReference type="InterPro" id="IPR000835">
    <property type="entry name" value="HTH_MarR-typ"/>
</dbReference>
<dbReference type="GO" id="GO:0003700">
    <property type="term" value="F:DNA-binding transcription factor activity"/>
    <property type="evidence" value="ECO:0007669"/>
    <property type="project" value="InterPro"/>
</dbReference>
<gene>
    <name evidence="5" type="ORF">B0I08_101717</name>
</gene>
<dbReference type="GO" id="GO:0003677">
    <property type="term" value="F:DNA binding"/>
    <property type="evidence" value="ECO:0007669"/>
    <property type="project" value="UniProtKB-KW"/>
</dbReference>
<evidence type="ECO:0000256" key="2">
    <source>
        <dbReference type="ARBA" id="ARBA00023125"/>
    </source>
</evidence>
<comment type="caution">
    <text evidence="5">The sequence shown here is derived from an EMBL/GenBank/DDBJ whole genome shotgun (WGS) entry which is preliminary data.</text>
</comment>
<dbReference type="InterPro" id="IPR036390">
    <property type="entry name" value="WH_DNA-bd_sf"/>
</dbReference>
<evidence type="ECO:0000256" key="3">
    <source>
        <dbReference type="ARBA" id="ARBA00023163"/>
    </source>
</evidence>
<dbReference type="SUPFAM" id="SSF46785">
    <property type="entry name" value="Winged helix' DNA-binding domain"/>
    <property type="match status" value="1"/>
</dbReference>
<dbReference type="InterPro" id="IPR036388">
    <property type="entry name" value="WH-like_DNA-bd_sf"/>
</dbReference>
<dbReference type="OrthoDB" id="3237509at2"/>
<dbReference type="Gene3D" id="1.10.10.10">
    <property type="entry name" value="Winged helix-like DNA-binding domain superfamily/Winged helix DNA-binding domain"/>
    <property type="match status" value="1"/>
</dbReference>
<evidence type="ECO:0000313" key="6">
    <source>
        <dbReference type="Proteomes" id="UP000237983"/>
    </source>
</evidence>
<name>A0A2T0VK22_9MICO</name>
<dbReference type="PROSITE" id="PS50995">
    <property type="entry name" value="HTH_MARR_2"/>
    <property type="match status" value="1"/>
</dbReference>
<dbReference type="PRINTS" id="PR00598">
    <property type="entry name" value="HTHMARR"/>
</dbReference>
<reference evidence="5 6" key="1">
    <citation type="submission" date="2018-03" db="EMBL/GenBank/DDBJ databases">
        <title>Genomic Encyclopedia of Type Strains, Phase III (KMG-III): the genomes of soil and plant-associated and newly described type strains.</title>
        <authorList>
            <person name="Whitman W."/>
        </authorList>
    </citation>
    <scope>NUCLEOTIDE SEQUENCE [LARGE SCALE GENOMIC DNA]</scope>
    <source>
        <strain evidence="5 6">CGMCC 1.12484</strain>
    </source>
</reference>
<evidence type="ECO:0000259" key="4">
    <source>
        <dbReference type="PROSITE" id="PS50995"/>
    </source>
</evidence>
<proteinExistence type="predicted"/>
<keyword evidence="6" id="KW-1185">Reference proteome</keyword>
<dbReference type="RefSeq" id="WP_106209794.1">
    <property type="nucleotide sequence ID" value="NZ_PVTL01000001.1"/>
</dbReference>
<accession>A0A2T0VK22</accession>